<reference evidence="1 2" key="1">
    <citation type="journal article" date="2018" name="Biotechnol. Adv.">
        <title>Improved genomic resources and new bioinformatic workflow for the carcinogenic parasite Clonorchis sinensis: Biotechnological implications.</title>
        <authorList>
            <person name="Wang D."/>
            <person name="Korhonen P.K."/>
            <person name="Gasser R.B."/>
            <person name="Young N.D."/>
        </authorList>
    </citation>
    <scope>NUCLEOTIDE SEQUENCE [LARGE SCALE GENOMIC DNA]</scope>
    <source>
        <strain evidence="1">Cs-k2</strain>
    </source>
</reference>
<accession>A0A3R7CM94</accession>
<name>A0A3R7CM94_CLOSI</name>
<sequence>SNFSRDANRIYEKIYYSHASSVVSTVTPVVRIAEYVNEVGNNYEARGFLPPKLTLIEYAPIQCTNVTRRGCMVPVTWSIV</sequence>
<dbReference type="Proteomes" id="UP000286415">
    <property type="component" value="Unassembled WGS sequence"/>
</dbReference>
<dbReference type="InParanoid" id="A0A3R7CM94"/>
<comment type="caution">
    <text evidence="1">The sequence shown here is derived from an EMBL/GenBank/DDBJ whole genome shotgun (WGS) entry which is preliminary data.</text>
</comment>
<gene>
    <name evidence="1" type="ORF">CSKR_110852</name>
</gene>
<keyword evidence="2" id="KW-1185">Reference proteome</keyword>
<reference evidence="1 2" key="2">
    <citation type="journal article" date="2021" name="Genomics">
        <title>High-quality reference genome for Clonorchis sinensis.</title>
        <authorList>
            <person name="Young N.D."/>
            <person name="Stroehlein A.J."/>
            <person name="Kinkar L."/>
            <person name="Wang T."/>
            <person name="Sohn W.M."/>
            <person name="Chang B.C.H."/>
            <person name="Kaur P."/>
            <person name="Weisz D."/>
            <person name="Dudchenko O."/>
            <person name="Aiden E.L."/>
            <person name="Korhonen P.K."/>
            <person name="Gasser R.B."/>
        </authorList>
    </citation>
    <scope>NUCLEOTIDE SEQUENCE [LARGE SCALE GENOMIC DNA]</scope>
    <source>
        <strain evidence="1">Cs-k2</strain>
    </source>
</reference>
<evidence type="ECO:0000313" key="1">
    <source>
        <dbReference type="EMBL" id="KAG5452027.1"/>
    </source>
</evidence>
<dbReference type="AlphaFoldDB" id="A0A3R7CM94"/>
<dbReference type="EMBL" id="NIRI02000042">
    <property type="protein sequence ID" value="KAG5452027.1"/>
    <property type="molecule type" value="Genomic_DNA"/>
</dbReference>
<protein>
    <submittedName>
        <fullName evidence="1">Uncharacterized protein</fullName>
    </submittedName>
</protein>
<proteinExistence type="predicted"/>
<feature type="non-terminal residue" evidence="1">
    <location>
        <position position="1"/>
    </location>
</feature>
<evidence type="ECO:0000313" key="2">
    <source>
        <dbReference type="Proteomes" id="UP000286415"/>
    </source>
</evidence>
<organism evidence="1 2">
    <name type="scientific">Clonorchis sinensis</name>
    <name type="common">Chinese liver fluke</name>
    <dbReference type="NCBI Taxonomy" id="79923"/>
    <lineage>
        <taxon>Eukaryota</taxon>
        <taxon>Metazoa</taxon>
        <taxon>Spiralia</taxon>
        <taxon>Lophotrochozoa</taxon>
        <taxon>Platyhelminthes</taxon>
        <taxon>Trematoda</taxon>
        <taxon>Digenea</taxon>
        <taxon>Opisthorchiida</taxon>
        <taxon>Opisthorchiata</taxon>
        <taxon>Opisthorchiidae</taxon>
        <taxon>Clonorchis</taxon>
    </lineage>
</organism>